<evidence type="ECO:0000256" key="2">
    <source>
        <dbReference type="ARBA" id="ARBA00022448"/>
    </source>
</evidence>
<feature type="transmembrane region" description="Helical" evidence="7">
    <location>
        <begin position="261"/>
        <end position="284"/>
    </location>
</feature>
<reference evidence="9 10" key="1">
    <citation type="submission" date="2017-09" db="EMBL/GenBank/DDBJ databases">
        <title>Sequencing the genomes of two abundant thermophiles in Great Basin hot springs: Thermocrinis jamiesonii and novel Chloroflexi Thermoflexus hugenholtzii.</title>
        <authorList>
            <person name="Hedlund B."/>
        </authorList>
    </citation>
    <scope>NUCLEOTIDE SEQUENCE [LARGE SCALE GENOMIC DNA]</scope>
    <source>
        <strain evidence="9 10">G233</strain>
    </source>
</reference>
<feature type="transmembrane region" description="Helical" evidence="7">
    <location>
        <begin position="135"/>
        <end position="154"/>
    </location>
</feature>
<evidence type="ECO:0000256" key="5">
    <source>
        <dbReference type="ARBA" id="ARBA00022989"/>
    </source>
</evidence>
<keyword evidence="5 7" id="KW-1133">Transmembrane helix</keyword>
<dbReference type="Proteomes" id="UP000223071">
    <property type="component" value="Unassembled WGS sequence"/>
</dbReference>
<keyword evidence="3" id="KW-1003">Cell membrane</keyword>
<keyword evidence="4 7" id="KW-0812">Transmembrane</keyword>
<keyword evidence="10" id="KW-1185">Reference proteome</keyword>
<keyword evidence="2 7" id="KW-0813">Transport</keyword>
<protein>
    <submittedName>
        <fullName evidence="9">Peptide/nickel transport system permease protein/glutathione transport system permease protein</fullName>
    </submittedName>
</protein>
<sequence length="297" mass="31652">MAATTVAAPLDFSPVYRRPGALRRLGRTAKQHPAGVFGFFVLLLFVLAGLFGPELAPYNPDALSVGRPLEGPSWQHPFGLNQNGQDMLSRVIAGARVSLIISSAAIFIGAASGAFLGILGGYYGRWLDYLIQRSGEAFAAFPSLVLYFMLRAALGPGIEAIIAAIAIGALFGGNRVLRSATIIEARQTYVEAARAIGCSEWRIFIRHVVPNVLPLVIVIMSGALGGAILAESALSFLGLGPDVVSWGRDMSGQNLSIARTGYWHVVVFPGIAISLVVLGANLLGDSLRDIWDPRLRR</sequence>
<evidence type="ECO:0000313" key="10">
    <source>
        <dbReference type="Proteomes" id="UP000223071"/>
    </source>
</evidence>
<dbReference type="CDD" id="cd06261">
    <property type="entry name" value="TM_PBP2"/>
    <property type="match status" value="1"/>
</dbReference>
<dbReference type="EMBL" id="PDJQ01000001">
    <property type="protein sequence ID" value="PFG72950.1"/>
    <property type="molecule type" value="Genomic_DNA"/>
</dbReference>
<accession>A0A2A9HCU7</accession>
<evidence type="ECO:0000256" key="3">
    <source>
        <dbReference type="ARBA" id="ARBA00022475"/>
    </source>
</evidence>
<comment type="similarity">
    <text evidence="7">Belongs to the binding-protein-dependent transport system permease family.</text>
</comment>
<comment type="subcellular location">
    <subcellularLocation>
        <location evidence="1 7">Cell membrane</location>
        <topology evidence="1 7">Multi-pass membrane protein</topology>
    </subcellularLocation>
</comment>
<feature type="transmembrane region" description="Helical" evidence="7">
    <location>
        <begin position="160"/>
        <end position="177"/>
    </location>
</feature>
<dbReference type="AlphaFoldDB" id="A0A2A9HCU7"/>
<dbReference type="RefSeq" id="WP_098502444.1">
    <property type="nucleotide sequence ID" value="NZ_PDJQ01000001.1"/>
</dbReference>
<feature type="transmembrane region" description="Helical" evidence="7">
    <location>
        <begin position="212"/>
        <end position="241"/>
    </location>
</feature>
<feature type="domain" description="ABC transmembrane type-1" evidence="8">
    <location>
        <begin position="95"/>
        <end position="284"/>
    </location>
</feature>
<keyword evidence="6 7" id="KW-0472">Membrane</keyword>
<organism evidence="9 10">
    <name type="scientific">Tepidiforma thermophila (strain KCTC 52669 / CGMCC 1.13589 / G233)</name>
    <dbReference type="NCBI Taxonomy" id="2761530"/>
    <lineage>
        <taxon>Bacteria</taxon>
        <taxon>Bacillati</taxon>
        <taxon>Chloroflexota</taxon>
        <taxon>Tepidiformia</taxon>
        <taxon>Tepidiformales</taxon>
        <taxon>Tepidiformaceae</taxon>
        <taxon>Tepidiforma</taxon>
    </lineage>
</organism>
<dbReference type="PROSITE" id="PS50928">
    <property type="entry name" value="ABC_TM1"/>
    <property type="match status" value="1"/>
</dbReference>
<dbReference type="InterPro" id="IPR000515">
    <property type="entry name" value="MetI-like"/>
</dbReference>
<dbReference type="GO" id="GO:0005886">
    <property type="term" value="C:plasma membrane"/>
    <property type="evidence" value="ECO:0007669"/>
    <property type="project" value="UniProtKB-SubCell"/>
</dbReference>
<dbReference type="Gene3D" id="1.10.3720.10">
    <property type="entry name" value="MetI-like"/>
    <property type="match status" value="1"/>
</dbReference>
<dbReference type="InterPro" id="IPR050366">
    <property type="entry name" value="BP-dependent_transpt_permease"/>
</dbReference>
<evidence type="ECO:0000259" key="8">
    <source>
        <dbReference type="PROSITE" id="PS50928"/>
    </source>
</evidence>
<gene>
    <name evidence="9" type="ORF">A9A59_0143</name>
</gene>
<evidence type="ECO:0000256" key="1">
    <source>
        <dbReference type="ARBA" id="ARBA00004651"/>
    </source>
</evidence>
<dbReference type="Pfam" id="PF00528">
    <property type="entry name" value="BPD_transp_1"/>
    <property type="match status" value="1"/>
</dbReference>
<dbReference type="InterPro" id="IPR035906">
    <property type="entry name" value="MetI-like_sf"/>
</dbReference>
<feature type="transmembrane region" description="Helical" evidence="7">
    <location>
        <begin position="33"/>
        <end position="51"/>
    </location>
</feature>
<dbReference type="Pfam" id="PF12911">
    <property type="entry name" value="OppC_N"/>
    <property type="match status" value="1"/>
</dbReference>
<evidence type="ECO:0000256" key="4">
    <source>
        <dbReference type="ARBA" id="ARBA00022692"/>
    </source>
</evidence>
<comment type="caution">
    <text evidence="9">The sequence shown here is derived from an EMBL/GenBank/DDBJ whole genome shotgun (WGS) entry which is preliminary data.</text>
</comment>
<dbReference type="SUPFAM" id="SSF161098">
    <property type="entry name" value="MetI-like"/>
    <property type="match status" value="1"/>
</dbReference>
<proteinExistence type="inferred from homology"/>
<evidence type="ECO:0000256" key="7">
    <source>
        <dbReference type="RuleBase" id="RU363032"/>
    </source>
</evidence>
<dbReference type="InterPro" id="IPR025966">
    <property type="entry name" value="OppC_N"/>
</dbReference>
<name>A0A2A9HCU7_TEPT2</name>
<dbReference type="PANTHER" id="PTHR43386:SF1">
    <property type="entry name" value="D,D-DIPEPTIDE TRANSPORT SYSTEM PERMEASE PROTEIN DDPC-RELATED"/>
    <property type="match status" value="1"/>
</dbReference>
<dbReference type="PANTHER" id="PTHR43386">
    <property type="entry name" value="OLIGOPEPTIDE TRANSPORT SYSTEM PERMEASE PROTEIN APPC"/>
    <property type="match status" value="1"/>
</dbReference>
<feature type="transmembrane region" description="Helical" evidence="7">
    <location>
        <begin position="97"/>
        <end position="123"/>
    </location>
</feature>
<evidence type="ECO:0000313" key="9">
    <source>
        <dbReference type="EMBL" id="PFG72950.1"/>
    </source>
</evidence>
<evidence type="ECO:0000256" key="6">
    <source>
        <dbReference type="ARBA" id="ARBA00023136"/>
    </source>
</evidence>
<dbReference type="GO" id="GO:0055085">
    <property type="term" value="P:transmembrane transport"/>
    <property type="evidence" value="ECO:0007669"/>
    <property type="project" value="InterPro"/>
</dbReference>